<comment type="caution">
    <text evidence="11">The sequence shown here is derived from an EMBL/GenBank/DDBJ whole genome shotgun (WGS) entry which is preliminary data.</text>
</comment>
<sequence>FPAGSPGGSQPWLAAGRASPRLVLVVVFVALLLDNILLTVVVPIVPTFLYTTEYEGANSSVSPALPGATPAAPAAPPFSSLLSDNATEPVRGLTGTVELRNGTGSSAPGQPPRTPPGQPPRTPPGQPPRTPPGQPLSSPPGHSLSSPPGQPPRAPPAPARSCLQGGEFLARENTRVGLLFASKALVQLLVNPWVGLLTNRIGYHIPMFLGFTIMFLSTVMFAFSGTYTLLFVARALQGVGSSFSSVAGLGLLASVYRDDSERGRAMGIALGGLALGVLIGAPFGSIMYEFVGKASPFLVLAFLALVDGALQLCILQPSRISPESTRATPLSTLLRDPYILVAAGALCFSNMGVAMLEPTLPIWMLQTMCSPQWQLGMAFLPASISYLIGTNLFGILANRMGRWLCSMVGMAVVGISLLCVPLATNIYGLIGPNAGLGFAIGKPGVLRGSSPGAAGTEEPPMPRAGMVDSSMMPLMGYLVDLRHTSAYGTVYAIADVAFCMGFAIGPSTGGAIVRALGFPWLMVIVGALNVAYAPLCWLLRSPPATEEKMAILSQECPRKPKSYTPREAQQEFPLTEESNGEAENVE</sequence>
<evidence type="ECO:0000256" key="2">
    <source>
        <dbReference type="ARBA" id="ARBA00006829"/>
    </source>
</evidence>
<protein>
    <submittedName>
        <fullName evidence="11">VMAT1 protein</fullName>
    </submittedName>
</protein>
<feature type="transmembrane region" description="Helical" evidence="9">
    <location>
        <begin position="376"/>
        <end position="396"/>
    </location>
</feature>
<evidence type="ECO:0000256" key="3">
    <source>
        <dbReference type="ARBA" id="ARBA00022448"/>
    </source>
</evidence>
<evidence type="ECO:0000256" key="8">
    <source>
        <dbReference type="SAM" id="MobiDB-lite"/>
    </source>
</evidence>
<feature type="compositionally biased region" description="Pro residues" evidence="8">
    <location>
        <begin position="148"/>
        <end position="158"/>
    </location>
</feature>
<evidence type="ECO:0000256" key="7">
    <source>
        <dbReference type="ARBA" id="ARBA00023136"/>
    </source>
</evidence>
<dbReference type="Gene3D" id="1.20.1250.20">
    <property type="entry name" value="MFS general substrate transporter like domains"/>
    <property type="match status" value="2"/>
</dbReference>
<feature type="compositionally biased region" description="Low complexity" evidence="8">
    <location>
        <begin position="67"/>
        <end position="83"/>
    </location>
</feature>
<comment type="similarity">
    <text evidence="2">Belongs to the major facilitator superfamily. Vesicular transporter family.</text>
</comment>
<dbReference type="EMBL" id="VZUI01041698">
    <property type="protein sequence ID" value="NXV01655.1"/>
    <property type="molecule type" value="Genomic_DNA"/>
</dbReference>
<dbReference type="SUPFAM" id="SSF103473">
    <property type="entry name" value="MFS general substrate transporter"/>
    <property type="match status" value="2"/>
</dbReference>
<feature type="transmembrane region" description="Helical" evidence="9">
    <location>
        <begin position="22"/>
        <end position="45"/>
    </location>
</feature>
<dbReference type="InterPro" id="IPR020846">
    <property type="entry name" value="MFS_dom"/>
</dbReference>
<dbReference type="PROSITE" id="PS50850">
    <property type="entry name" value="MFS"/>
    <property type="match status" value="1"/>
</dbReference>
<evidence type="ECO:0000256" key="1">
    <source>
        <dbReference type="ARBA" id="ARBA00004141"/>
    </source>
</evidence>
<feature type="non-terminal residue" evidence="11">
    <location>
        <position position="1"/>
    </location>
</feature>
<reference evidence="11 12" key="1">
    <citation type="submission" date="2019-09" db="EMBL/GenBank/DDBJ databases">
        <title>Bird 10,000 Genomes (B10K) Project - Family phase.</title>
        <authorList>
            <person name="Zhang G."/>
        </authorList>
    </citation>
    <scope>NUCLEOTIDE SEQUENCE [LARGE SCALE GENOMIC DNA]</scope>
    <source>
        <strain evidence="11">OUT-0056</strain>
        <tissue evidence="11">Blood</tissue>
    </source>
</reference>
<evidence type="ECO:0000256" key="6">
    <source>
        <dbReference type="ARBA" id="ARBA00022989"/>
    </source>
</evidence>
<feature type="transmembrane region" description="Helical" evidence="9">
    <location>
        <begin position="336"/>
        <end position="356"/>
    </location>
</feature>
<dbReference type="PANTHER" id="PTHR23506">
    <property type="entry name" value="GH10249P"/>
    <property type="match status" value="1"/>
</dbReference>
<feature type="non-terminal residue" evidence="11">
    <location>
        <position position="586"/>
    </location>
</feature>
<name>A0A7L3QE53_9SYLV</name>
<dbReference type="Proteomes" id="UP000524451">
    <property type="component" value="Unassembled WGS sequence"/>
</dbReference>
<dbReference type="InterPro" id="IPR001958">
    <property type="entry name" value="Tet-R_TetA/multi-R_MdtG-like"/>
</dbReference>
<keyword evidence="7 9" id="KW-0472">Membrane</keyword>
<keyword evidence="5" id="KW-0532">Neurotransmitter transport</keyword>
<dbReference type="InterPro" id="IPR036259">
    <property type="entry name" value="MFS_trans_sf"/>
</dbReference>
<evidence type="ECO:0000313" key="11">
    <source>
        <dbReference type="EMBL" id="NXV01655.1"/>
    </source>
</evidence>
<feature type="region of interest" description="Disordered" evidence="8">
    <location>
        <begin position="555"/>
        <end position="586"/>
    </location>
</feature>
<dbReference type="InterPro" id="IPR050930">
    <property type="entry name" value="MFS_Vesicular_Transporter"/>
</dbReference>
<feature type="transmembrane region" description="Helical" evidence="9">
    <location>
        <begin position="268"/>
        <end position="288"/>
    </location>
</feature>
<dbReference type="GO" id="GO:0043195">
    <property type="term" value="C:terminal bouton"/>
    <property type="evidence" value="ECO:0007669"/>
    <property type="project" value="TreeGrafter"/>
</dbReference>
<feature type="region of interest" description="Disordered" evidence="8">
    <location>
        <begin position="67"/>
        <end position="86"/>
    </location>
</feature>
<dbReference type="GO" id="GO:0015842">
    <property type="term" value="P:aminergic neurotransmitter loading into synaptic vesicle"/>
    <property type="evidence" value="ECO:0007669"/>
    <property type="project" value="TreeGrafter"/>
</dbReference>
<evidence type="ECO:0000256" key="4">
    <source>
        <dbReference type="ARBA" id="ARBA00022692"/>
    </source>
</evidence>
<dbReference type="GO" id="GO:0042910">
    <property type="term" value="F:xenobiotic transmembrane transporter activity"/>
    <property type="evidence" value="ECO:0007669"/>
    <property type="project" value="InterPro"/>
</dbReference>
<feature type="transmembrane region" description="Helical" evidence="9">
    <location>
        <begin position="208"/>
        <end position="230"/>
    </location>
</feature>
<keyword evidence="12" id="KW-1185">Reference proteome</keyword>
<gene>
    <name evidence="11" type="primary">Slc18a1</name>
    <name evidence="11" type="ORF">CETCET_R11098</name>
</gene>
<feature type="transmembrane region" description="Helical" evidence="9">
    <location>
        <begin position="294"/>
        <end position="315"/>
    </location>
</feature>
<proteinExistence type="inferred from homology"/>
<feature type="region of interest" description="Disordered" evidence="8">
    <location>
        <begin position="96"/>
        <end position="161"/>
    </location>
</feature>
<dbReference type="PANTHER" id="PTHR23506:SF31">
    <property type="entry name" value="CHROMAFFIN GRANULE AMINE TRANSPORTER"/>
    <property type="match status" value="1"/>
</dbReference>
<evidence type="ECO:0000256" key="5">
    <source>
        <dbReference type="ARBA" id="ARBA00022775"/>
    </source>
</evidence>
<dbReference type="GO" id="GO:0030672">
    <property type="term" value="C:synaptic vesicle membrane"/>
    <property type="evidence" value="ECO:0007669"/>
    <property type="project" value="TreeGrafter"/>
</dbReference>
<feature type="transmembrane region" description="Helical" evidence="9">
    <location>
        <begin position="236"/>
        <end position="256"/>
    </location>
</feature>
<evidence type="ECO:0000313" key="12">
    <source>
        <dbReference type="Proteomes" id="UP000524451"/>
    </source>
</evidence>
<accession>A0A7L3QE53</accession>
<organism evidence="11 12">
    <name type="scientific">Cettia cetti</name>
    <dbReference type="NCBI Taxonomy" id="68486"/>
    <lineage>
        <taxon>Eukaryota</taxon>
        <taxon>Metazoa</taxon>
        <taxon>Chordata</taxon>
        <taxon>Craniata</taxon>
        <taxon>Vertebrata</taxon>
        <taxon>Euteleostomi</taxon>
        <taxon>Archelosauria</taxon>
        <taxon>Archosauria</taxon>
        <taxon>Dinosauria</taxon>
        <taxon>Saurischia</taxon>
        <taxon>Theropoda</taxon>
        <taxon>Coelurosauria</taxon>
        <taxon>Aves</taxon>
        <taxon>Neognathae</taxon>
        <taxon>Neoaves</taxon>
        <taxon>Telluraves</taxon>
        <taxon>Australaves</taxon>
        <taxon>Passeriformes</taxon>
        <taxon>Sylvioidea</taxon>
        <taxon>Sylviidae</taxon>
        <taxon>Acrocephalinae</taxon>
        <taxon>Cettia</taxon>
    </lineage>
</organism>
<feature type="transmembrane region" description="Helical" evidence="9">
    <location>
        <begin position="517"/>
        <end position="539"/>
    </location>
</feature>
<feature type="domain" description="Major facilitator superfamily (MFS) profile" evidence="10">
    <location>
        <begin position="23"/>
        <end position="544"/>
    </location>
</feature>
<feature type="transmembrane region" description="Helical" evidence="9">
    <location>
        <begin position="486"/>
        <end position="505"/>
    </location>
</feature>
<dbReference type="Pfam" id="PF07690">
    <property type="entry name" value="MFS_1"/>
    <property type="match status" value="2"/>
</dbReference>
<dbReference type="NCBIfam" id="TIGR00880">
    <property type="entry name" value="2_A_01_02"/>
    <property type="match status" value="1"/>
</dbReference>
<feature type="compositionally biased region" description="Pro residues" evidence="8">
    <location>
        <begin position="109"/>
        <end position="138"/>
    </location>
</feature>
<evidence type="ECO:0000259" key="10">
    <source>
        <dbReference type="PROSITE" id="PS50850"/>
    </source>
</evidence>
<dbReference type="GO" id="GO:0005335">
    <property type="term" value="F:serotonin:sodium:chloride symporter activity"/>
    <property type="evidence" value="ECO:0007669"/>
    <property type="project" value="TreeGrafter"/>
</dbReference>
<dbReference type="CDD" id="cd17384">
    <property type="entry name" value="MFS_SLC18A1_2_VAT1_2"/>
    <property type="match status" value="1"/>
</dbReference>
<comment type="subcellular location">
    <subcellularLocation>
        <location evidence="1">Membrane</location>
        <topology evidence="1">Multi-pass membrane protein</topology>
    </subcellularLocation>
</comment>
<keyword evidence="4 9" id="KW-0812">Transmembrane</keyword>
<evidence type="ECO:0000256" key="9">
    <source>
        <dbReference type="SAM" id="Phobius"/>
    </source>
</evidence>
<dbReference type="FunFam" id="1.20.1250.20:FF:000116">
    <property type="entry name" value="synaptic vesicular amine transporter isoform X2"/>
    <property type="match status" value="1"/>
</dbReference>
<keyword evidence="6 9" id="KW-1133">Transmembrane helix</keyword>
<keyword evidence="3" id="KW-0813">Transport</keyword>
<feature type="transmembrane region" description="Helical" evidence="9">
    <location>
        <begin position="403"/>
        <end position="423"/>
    </location>
</feature>
<dbReference type="InterPro" id="IPR011701">
    <property type="entry name" value="MFS"/>
</dbReference>
<dbReference type="AlphaFoldDB" id="A0A7L3QE53"/>